<evidence type="ECO:0000256" key="2">
    <source>
        <dbReference type="SAM" id="SignalP"/>
    </source>
</evidence>
<evidence type="ECO:0000313" key="3">
    <source>
        <dbReference type="EMBL" id="WDE08614.1"/>
    </source>
</evidence>
<accession>A0AAE9Z9S0</accession>
<evidence type="ECO:0000256" key="1">
    <source>
        <dbReference type="SAM" id="MobiDB-lite"/>
    </source>
</evidence>
<reference evidence="3 4" key="2">
    <citation type="journal article" date="2022" name="Mar. Drugs">
        <title>Bioassay-Guided Fractionation Leads to the Detection of Cholic Acid Generated by the Rare Thalassomonas sp.</title>
        <authorList>
            <person name="Pheiffer F."/>
            <person name="Schneider Y.K."/>
            <person name="Hansen E.H."/>
            <person name="Andersen J.H."/>
            <person name="Isaksson J."/>
            <person name="Busche T."/>
            <person name="R C."/>
            <person name="Kalinowski J."/>
            <person name="Zyl L.V."/>
            <person name="Trindade M."/>
        </authorList>
    </citation>
    <scope>NUCLEOTIDE SEQUENCE [LARGE SCALE GENOMIC DNA]</scope>
    <source>
        <strain evidence="3 4">XOM25</strain>
    </source>
</reference>
<dbReference type="AlphaFoldDB" id="A0AAE9Z9S0"/>
<feature type="chain" id="PRO_5042225596" description="Lipoprotein" evidence="2">
    <location>
        <begin position="24"/>
        <end position="195"/>
    </location>
</feature>
<organism evidence="3 4">
    <name type="scientific">Thalassomonas viridans</name>
    <dbReference type="NCBI Taxonomy" id="137584"/>
    <lineage>
        <taxon>Bacteria</taxon>
        <taxon>Pseudomonadati</taxon>
        <taxon>Pseudomonadota</taxon>
        <taxon>Gammaproteobacteria</taxon>
        <taxon>Alteromonadales</taxon>
        <taxon>Colwelliaceae</taxon>
        <taxon>Thalassomonas</taxon>
    </lineage>
</organism>
<feature type="region of interest" description="Disordered" evidence="1">
    <location>
        <begin position="51"/>
        <end position="70"/>
    </location>
</feature>
<name>A0AAE9Z9S0_9GAMM</name>
<gene>
    <name evidence="3" type="ORF">SG34_032355</name>
</gene>
<feature type="signal peptide" evidence="2">
    <location>
        <begin position="1"/>
        <end position="23"/>
    </location>
</feature>
<evidence type="ECO:0008006" key="5">
    <source>
        <dbReference type="Google" id="ProtNLM"/>
    </source>
</evidence>
<dbReference type="PROSITE" id="PS51257">
    <property type="entry name" value="PROKAR_LIPOPROTEIN"/>
    <property type="match status" value="1"/>
</dbReference>
<dbReference type="RefSeq" id="WP_161797990.1">
    <property type="nucleotide sequence ID" value="NZ_CP059734.1"/>
</dbReference>
<proteinExistence type="predicted"/>
<dbReference type="KEGG" id="tvd:SG34_032355"/>
<dbReference type="InterPro" id="IPR005619">
    <property type="entry name" value="Uncharacterised_YajG"/>
</dbReference>
<dbReference type="Pfam" id="PF03923">
    <property type="entry name" value="Lipoprotein_16"/>
    <property type="match status" value="1"/>
</dbReference>
<protein>
    <recommendedName>
        <fullName evidence="5">Lipoprotein</fullName>
    </recommendedName>
</protein>
<keyword evidence="4" id="KW-1185">Reference proteome</keyword>
<reference evidence="3 4" key="1">
    <citation type="journal article" date="2015" name="Genome Announc.">
        <title>Draft Genome Sequences of Marine Isolates of Thalassomonas viridans and Thalassomonas actiniarum.</title>
        <authorList>
            <person name="Olonade I."/>
            <person name="van Zyl L.J."/>
            <person name="Trindade M."/>
        </authorList>
    </citation>
    <scope>NUCLEOTIDE SEQUENCE [LARGE SCALE GENOMIC DNA]</scope>
    <source>
        <strain evidence="3 4">XOM25</strain>
    </source>
</reference>
<dbReference type="Proteomes" id="UP000032352">
    <property type="component" value="Chromosome pTvir"/>
</dbReference>
<keyword evidence="2" id="KW-0732">Signal</keyword>
<dbReference type="EMBL" id="CP059734">
    <property type="protein sequence ID" value="WDE08614.1"/>
    <property type="molecule type" value="Genomic_DNA"/>
</dbReference>
<evidence type="ECO:0000313" key="4">
    <source>
        <dbReference type="Proteomes" id="UP000032352"/>
    </source>
</evidence>
<sequence length="195" mass="21836">MNRNVSFLPFVLLVCMLGGCAQSVDRLPILATLSPVTPSASTRAEIQLQVKDERQQPVVEESPPESDWQAPLIPLTINSDELVDSLQLMLENQLSHRGIRVVDQQEKPSLVVTVESITHRSQDDLWLGNTYTRVNLSALATTPEGNYQNSYQIDYSQPFHATSDDEGVHYLVSTAIFKVSQQVLQDAKLIRFITE</sequence>